<comment type="caution">
    <text evidence="1">The sequence shown here is derived from an EMBL/GenBank/DDBJ whole genome shotgun (WGS) entry which is preliminary data.</text>
</comment>
<evidence type="ECO:0000313" key="2">
    <source>
        <dbReference type="Proteomes" id="UP000581135"/>
    </source>
</evidence>
<dbReference type="Pfam" id="PF07386">
    <property type="entry name" value="DUF1499"/>
    <property type="match status" value="1"/>
</dbReference>
<dbReference type="EMBL" id="JACHXA010000004">
    <property type="protein sequence ID" value="MBB3065646.1"/>
    <property type="molecule type" value="Genomic_DNA"/>
</dbReference>
<proteinExistence type="predicted"/>
<accession>A0A839SVX3</accession>
<dbReference type="RefSeq" id="WP_183416454.1">
    <property type="nucleotide sequence ID" value="NZ_JACHXA010000004.1"/>
</dbReference>
<organism evidence="1 2">
    <name type="scientific">Limibacillus halophilus</name>
    <dbReference type="NCBI Taxonomy" id="1579333"/>
    <lineage>
        <taxon>Bacteria</taxon>
        <taxon>Pseudomonadati</taxon>
        <taxon>Pseudomonadota</taxon>
        <taxon>Alphaproteobacteria</taxon>
        <taxon>Rhodospirillales</taxon>
        <taxon>Rhodovibrionaceae</taxon>
        <taxon>Limibacillus</taxon>
    </lineage>
</organism>
<dbReference type="Proteomes" id="UP000581135">
    <property type="component" value="Unassembled WGS sequence"/>
</dbReference>
<reference evidence="1 2" key="1">
    <citation type="submission" date="2020-08" db="EMBL/GenBank/DDBJ databases">
        <title>Genomic Encyclopedia of Type Strains, Phase III (KMG-III): the genomes of soil and plant-associated and newly described type strains.</title>
        <authorList>
            <person name="Whitman W."/>
        </authorList>
    </citation>
    <scope>NUCLEOTIDE SEQUENCE [LARGE SCALE GENOMIC DNA]</scope>
    <source>
        <strain evidence="1 2">CECT 8803</strain>
    </source>
</reference>
<evidence type="ECO:0000313" key="1">
    <source>
        <dbReference type="EMBL" id="MBB3065646.1"/>
    </source>
</evidence>
<name>A0A839SVX3_9PROT</name>
<protein>
    <submittedName>
        <fullName evidence="1">Uncharacterized protein</fullName>
    </submittedName>
</protein>
<dbReference type="AlphaFoldDB" id="A0A839SVX3"/>
<dbReference type="InterPro" id="IPR010865">
    <property type="entry name" value="DUF1499"/>
</dbReference>
<sequence>MRIREYRQLGLRNYSILSPPDWFTVGGRVSPAPLLDVSAQELWLLWLYIAENAPRTDCLEANPETLTSHHSQKTRYLHLPDDIWAEIVPLGEQQSTIAILSRSRYGMIDFGINQKRVARWTTRLINRTKAWKRLSGMREGV</sequence>
<keyword evidence="2" id="KW-1185">Reference proteome</keyword>
<gene>
    <name evidence="1" type="ORF">FHR98_001933</name>
</gene>